<dbReference type="EMBL" id="KK198763">
    <property type="protein sequence ID" value="KCW48243.1"/>
    <property type="molecule type" value="Genomic_DNA"/>
</dbReference>
<proteinExistence type="predicted"/>
<name>A0A059A355_EUCGR</name>
<organism evidence="1">
    <name type="scientific">Eucalyptus grandis</name>
    <name type="common">Flooded gum</name>
    <dbReference type="NCBI Taxonomy" id="71139"/>
    <lineage>
        <taxon>Eukaryota</taxon>
        <taxon>Viridiplantae</taxon>
        <taxon>Streptophyta</taxon>
        <taxon>Embryophyta</taxon>
        <taxon>Tracheophyta</taxon>
        <taxon>Spermatophyta</taxon>
        <taxon>Magnoliopsida</taxon>
        <taxon>eudicotyledons</taxon>
        <taxon>Gunneridae</taxon>
        <taxon>Pentapetalae</taxon>
        <taxon>rosids</taxon>
        <taxon>malvids</taxon>
        <taxon>Myrtales</taxon>
        <taxon>Myrtaceae</taxon>
        <taxon>Myrtoideae</taxon>
        <taxon>Eucalypteae</taxon>
        <taxon>Eucalyptus</taxon>
    </lineage>
</organism>
<gene>
    <name evidence="1" type="ORF">EUGRSUZ_K01969</name>
</gene>
<dbReference type="InParanoid" id="A0A059A355"/>
<accession>A0A059A355</accession>
<dbReference type="Gramene" id="KCW48243">
    <property type="protein sequence ID" value="KCW48243"/>
    <property type="gene ID" value="EUGRSUZ_K01969"/>
</dbReference>
<protein>
    <submittedName>
        <fullName evidence="1">Uncharacterized protein</fullName>
    </submittedName>
</protein>
<dbReference type="AlphaFoldDB" id="A0A059A355"/>
<evidence type="ECO:0000313" key="1">
    <source>
        <dbReference type="EMBL" id="KCW48243.1"/>
    </source>
</evidence>
<sequence>MADIMMVFSFDERSEVIFSCKVPIYHQSRINNGWVVDKLGFADLFDMLLPTMSWNSLMASYCFFFFSSK</sequence>
<reference evidence="1" key="1">
    <citation type="submission" date="2013-07" db="EMBL/GenBank/DDBJ databases">
        <title>The genome of Eucalyptus grandis.</title>
        <authorList>
            <person name="Schmutz J."/>
            <person name="Hayes R."/>
            <person name="Myburg A."/>
            <person name="Tuskan G."/>
            <person name="Grattapaglia D."/>
            <person name="Rokhsar D.S."/>
        </authorList>
    </citation>
    <scope>NUCLEOTIDE SEQUENCE</scope>
    <source>
        <tissue evidence="1">Leaf extractions</tissue>
    </source>
</reference>